<dbReference type="EMBL" id="UINC01034480">
    <property type="protein sequence ID" value="SVB25386.1"/>
    <property type="molecule type" value="Genomic_DNA"/>
</dbReference>
<proteinExistence type="predicted"/>
<sequence>VARCREDVRALTEFTDRCWCEAQLAWMVNTNGADLLMDSLGRGFRYGLG</sequence>
<dbReference type="AlphaFoldDB" id="A0A382CH10"/>
<evidence type="ECO:0000313" key="1">
    <source>
        <dbReference type="EMBL" id="SVB25386.1"/>
    </source>
</evidence>
<accession>A0A382CH10</accession>
<feature type="non-terminal residue" evidence="1">
    <location>
        <position position="1"/>
    </location>
</feature>
<feature type="non-terminal residue" evidence="1">
    <location>
        <position position="49"/>
    </location>
</feature>
<protein>
    <submittedName>
        <fullName evidence="1">Uncharacterized protein</fullName>
    </submittedName>
</protein>
<gene>
    <name evidence="1" type="ORF">METZ01_LOCUS178240</name>
</gene>
<reference evidence="1" key="1">
    <citation type="submission" date="2018-05" db="EMBL/GenBank/DDBJ databases">
        <authorList>
            <person name="Lanie J.A."/>
            <person name="Ng W.-L."/>
            <person name="Kazmierczak K.M."/>
            <person name="Andrzejewski T.M."/>
            <person name="Davidsen T.M."/>
            <person name="Wayne K.J."/>
            <person name="Tettelin H."/>
            <person name="Glass J.I."/>
            <person name="Rusch D."/>
            <person name="Podicherti R."/>
            <person name="Tsui H.-C.T."/>
            <person name="Winkler M.E."/>
        </authorList>
    </citation>
    <scope>NUCLEOTIDE SEQUENCE</scope>
</reference>
<name>A0A382CH10_9ZZZZ</name>
<organism evidence="1">
    <name type="scientific">marine metagenome</name>
    <dbReference type="NCBI Taxonomy" id="408172"/>
    <lineage>
        <taxon>unclassified sequences</taxon>
        <taxon>metagenomes</taxon>
        <taxon>ecological metagenomes</taxon>
    </lineage>
</organism>